<evidence type="ECO:0000256" key="1">
    <source>
        <dbReference type="SAM" id="SignalP"/>
    </source>
</evidence>
<protein>
    <recommendedName>
        <fullName evidence="4">SPOR domain-containing protein</fullName>
    </recommendedName>
</protein>
<feature type="chain" id="PRO_5046041466" description="SPOR domain-containing protein" evidence="1">
    <location>
        <begin position="20"/>
        <end position="156"/>
    </location>
</feature>
<keyword evidence="3" id="KW-1185">Reference proteome</keyword>
<organism evidence="2 3">
    <name type="scientific">Novilysobacter erysipheiresistens</name>
    <dbReference type="NCBI Taxonomy" id="1749332"/>
    <lineage>
        <taxon>Bacteria</taxon>
        <taxon>Pseudomonadati</taxon>
        <taxon>Pseudomonadota</taxon>
        <taxon>Gammaproteobacteria</taxon>
        <taxon>Lysobacterales</taxon>
        <taxon>Lysobacteraceae</taxon>
        <taxon>Novilysobacter</taxon>
    </lineage>
</organism>
<name>A0ABU7YYW8_9GAMM</name>
<dbReference type="PROSITE" id="PS51257">
    <property type="entry name" value="PROKAR_LIPOPROTEIN"/>
    <property type="match status" value="1"/>
</dbReference>
<dbReference type="EMBL" id="JAXGFP010000004">
    <property type="protein sequence ID" value="MEG3184155.1"/>
    <property type="molecule type" value="Genomic_DNA"/>
</dbReference>
<proteinExistence type="predicted"/>
<evidence type="ECO:0008006" key="4">
    <source>
        <dbReference type="Google" id="ProtNLM"/>
    </source>
</evidence>
<evidence type="ECO:0000313" key="2">
    <source>
        <dbReference type="EMBL" id="MEG3184155.1"/>
    </source>
</evidence>
<dbReference type="Proteomes" id="UP001355056">
    <property type="component" value="Unassembled WGS sequence"/>
</dbReference>
<feature type="signal peptide" evidence="1">
    <location>
        <begin position="1"/>
        <end position="19"/>
    </location>
</feature>
<dbReference type="RefSeq" id="WP_332616658.1">
    <property type="nucleotide sequence ID" value="NZ_JAXGFP010000004.1"/>
</dbReference>
<keyword evidence="1" id="KW-0732">Signal</keyword>
<evidence type="ECO:0000313" key="3">
    <source>
        <dbReference type="Proteomes" id="UP001355056"/>
    </source>
</evidence>
<reference evidence="2 3" key="1">
    <citation type="journal article" date="2016" name="Int. J. Syst. Evol. Microbiol.">
        <title>Lysobacter erysipheiresistens sp. nov., an antagonist of powdery mildew, isolated from tobacco-cultivated soil.</title>
        <authorList>
            <person name="Xie B."/>
            <person name="Li T."/>
            <person name="Lin X."/>
            <person name="Wang C.J."/>
            <person name="Chen Y.J."/>
            <person name="Liu W.J."/>
            <person name="Zhao Z.W."/>
        </authorList>
    </citation>
    <scope>NUCLEOTIDE SEQUENCE [LARGE SCALE GENOMIC DNA]</scope>
    <source>
        <strain evidence="2 3">RS-LYSO-3</strain>
    </source>
</reference>
<gene>
    <name evidence="2" type="ORF">SNE34_09045</name>
</gene>
<comment type="caution">
    <text evidence="2">The sequence shown here is derived from an EMBL/GenBank/DDBJ whole genome shotgun (WGS) entry which is preliminary data.</text>
</comment>
<accession>A0ABU7YYW8</accession>
<sequence length="156" mass="16385">MNNKLVSLALTAVLLVACAQSDAPTSPSAGSPSSSPPPATTDLELAQGDAVLINGYIPAFPHKVRSMRDEGNSHFVVVEYLGVDRDVAIAAMSDSLRGKGFKVAGPQPREAAVQYVYIGTDGRRMSAIFSDPSSARLMNPDAQGIAMFSWTDTAAN</sequence>